<dbReference type="PROSITE" id="PS50090">
    <property type="entry name" value="MYB_LIKE"/>
    <property type="match status" value="1"/>
</dbReference>
<feature type="compositionally biased region" description="Polar residues" evidence="1">
    <location>
        <begin position="710"/>
        <end position="719"/>
    </location>
</feature>
<evidence type="ECO:0000313" key="3">
    <source>
        <dbReference type="EMBL" id="EXJ53663.1"/>
    </source>
</evidence>
<dbReference type="RefSeq" id="XP_007751872.1">
    <property type="nucleotide sequence ID" value="XM_007753682.1"/>
</dbReference>
<dbReference type="InterPro" id="IPR001005">
    <property type="entry name" value="SANT/Myb"/>
</dbReference>
<dbReference type="PANTHER" id="PTHR48125">
    <property type="entry name" value="LP07818P1"/>
    <property type="match status" value="1"/>
</dbReference>
<evidence type="ECO:0000259" key="2">
    <source>
        <dbReference type="PROSITE" id="PS50090"/>
    </source>
</evidence>
<gene>
    <name evidence="3" type="ORF">A1O5_13115</name>
</gene>
<evidence type="ECO:0000256" key="1">
    <source>
        <dbReference type="SAM" id="MobiDB-lite"/>
    </source>
</evidence>
<feature type="region of interest" description="Disordered" evidence="1">
    <location>
        <begin position="613"/>
        <end position="638"/>
    </location>
</feature>
<feature type="domain" description="Myb-like" evidence="2">
    <location>
        <begin position="568"/>
        <end position="614"/>
    </location>
</feature>
<evidence type="ECO:0000313" key="4">
    <source>
        <dbReference type="Proteomes" id="UP000019471"/>
    </source>
</evidence>
<name>W9VDW3_9EURO</name>
<accession>W9VDW3</accession>
<dbReference type="PANTHER" id="PTHR48125:SF10">
    <property type="entry name" value="OS12G0136300 PROTEIN"/>
    <property type="match status" value="1"/>
</dbReference>
<dbReference type="eggNOG" id="ENOG502T579">
    <property type="taxonomic scope" value="Eukaryota"/>
</dbReference>
<feature type="compositionally biased region" description="Low complexity" evidence="1">
    <location>
        <begin position="11"/>
        <end position="51"/>
    </location>
</feature>
<protein>
    <recommendedName>
        <fullName evidence="2">Myb-like domain-containing protein</fullName>
    </recommendedName>
</protein>
<reference evidence="3 4" key="1">
    <citation type="submission" date="2013-03" db="EMBL/GenBank/DDBJ databases">
        <title>The Genome Sequence of Cladophialophora psammophila CBS 110553.</title>
        <authorList>
            <consortium name="The Broad Institute Genomics Platform"/>
            <person name="Cuomo C."/>
            <person name="de Hoog S."/>
            <person name="Gorbushina A."/>
            <person name="Walker B."/>
            <person name="Young S.K."/>
            <person name="Zeng Q."/>
            <person name="Gargeya S."/>
            <person name="Fitzgerald M."/>
            <person name="Haas B."/>
            <person name="Abouelleil A."/>
            <person name="Allen A.W."/>
            <person name="Alvarado L."/>
            <person name="Arachchi H.M."/>
            <person name="Berlin A.M."/>
            <person name="Chapman S.B."/>
            <person name="Gainer-Dewar J."/>
            <person name="Goldberg J."/>
            <person name="Griggs A."/>
            <person name="Gujja S."/>
            <person name="Hansen M."/>
            <person name="Howarth C."/>
            <person name="Imamovic A."/>
            <person name="Ireland A."/>
            <person name="Larimer J."/>
            <person name="McCowan C."/>
            <person name="Murphy C."/>
            <person name="Pearson M."/>
            <person name="Poon T.W."/>
            <person name="Priest M."/>
            <person name="Roberts A."/>
            <person name="Saif S."/>
            <person name="Shea T."/>
            <person name="Sisk P."/>
            <person name="Sykes S."/>
            <person name="Wortman J."/>
            <person name="Nusbaum C."/>
            <person name="Birren B."/>
        </authorList>
    </citation>
    <scope>NUCLEOTIDE SEQUENCE [LARGE SCALE GENOMIC DNA]</scope>
    <source>
        <strain evidence="3 4">CBS 110553</strain>
    </source>
</reference>
<dbReference type="Proteomes" id="UP000019471">
    <property type="component" value="Unassembled WGS sequence"/>
</dbReference>
<feature type="compositionally biased region" description="Basic residues" evidence="1">
    <location>
        <begin position="400"/>
        <end position="414"/>
    </location>
</feature>
<sequence>MDPPRKKTRTAAGSAPASSAPASSAPASSAPGPSSAAGPSTAPAPASTFSSATSLPTIADLVANALVNQAVNAPPPPPAPTAAPVNAPASAPANVPAPATQRQLTDTDRRHRIDALRARISPHLTDRSLLETYLEVADWDGEDAFALWNADRENILRGTAANQDSTTLSAMNESTIAASFNAIPEHERRDAALAFRLHFQSIFAGENLSRTEAILYLHFHRWDLGDAHDNLSNLEGIRHRIGDYDRMRTPLPEEVDISDLVTTAQQDERLAEFISITGRPDWWSHRVVLQGFAWDLIAAISYWFLEGVPPYQPENKEKRKSTKKDPDGKKYEFGLRVGINERSLDWPTAEQCEAQRTAFMDDGWEAEPDRYSKPDTSGDASESDGDDSDESSSDDDNTNKGKKGKLSAKAKGKQRAVSESDEDGSNKGKKGKLSTKAKGKQRAVSESDEDDSNKGKKGKKSFVPKGEGFLLAVKGDPLEPAYTGCPDPSKFLIETISRGKYAFNRFRQDGRFIWPRLNQNTQRRTARASTGRVEFDWNDPSHIQLLNNWRRQALLRTGPSMRHDAPQPWSREEDQFLIDLTQELHDEMSQDPDWTAGSKFRVTTAKKAEWKRRFNKRFTGTTPPGADEPRTDRTEGAIMQRRGRIRELIERYGVKKDEGYWAKLEMSKKRKCSEGEDGNGGEGAGTEQTTLPVDDQNAGGEEEPMDIDENTQPAQTSQPPRYRANPIFPRAQNTQPQQAQTSQPSQYRANPIFPRAQGIPLQAQPAQLPQAQATQPQQAQVTQTAPQEDEQADAGEAAPKDTDSDDDLPLVFVRARDRGRRPN</sequence>
<feature type="region of interest" description="Disordered" evidence="1">
    <location>
        <begin position="73"/>
        <end position="105"/>
    </location>
</feature>
<dbReference type="AlphaFoldDB" id="W9VDW3"/>
<organism evidence="3 4">
    <name type="scientific">Cladophialophora psammophila CBS 110553</name>
    <dbReference type="NCBI Taxonomy" id="1182543"/>
    <lineage>
        <taxon>Eukaryota</taxon>
        <taxon>Fungi</taxon>
        <taxon>Dikarya</taxon>
        <taxon>Ascomycota</taxon>
        <taxon>Pezizomycotina</taxon>
        <taxon>Eurotiomycetes</taxon>
        <taxon>Chaetothyriomycetidae</taxon>
        <taxon>Chaetothyriales</taxon>
        <taxon>Herpotrichiellaceae</taxon>
        <taxon>Cladophialophora</taxon>
    </lineage>
</organism>
<feature type="compositionally biased region" description="Basic residues" evidence="1">
    <location>
        <begin position="427"/>
        <end position="441"/>
    </location>
</feature>
<keyword evidence="4" id="KW-1185">Reference proteome</keyword>
<comment type="caution">
    <text evidence="3">The sequence shown here is derived from an EMBL/GenBank/DDBJ whole genome shotgun (WGS) entry which is preliminary data.</text>
</comment>
<feature type="region of interest" description="Disordered" evidence="1">
    <location>
        <begin position="667"/>
        <end position="823"/>
    </location>
</feature>
<dbReference type="OrthoDB" id="4121297at2759"/>
<feature type="compositionally biased region" description="Acidic residues" evidence="1">
    <location>
        <begin position="381"/>
        <end position="396"/>
    </location>
</feature>
<proteinExistence type="predicted"/>
<feature type="compositionally biased region" description="Low complexity" evidence="1">
    <location>
        <begin position="82"/>
        <end position="99"/>
    </location>
</feature>
<dbReference type="GeneID" id="19197799"/>
<feature type="region of interest" description="Disordered" evidence="1">
    <location>
        <begin position="1"/>
        <end position="51"/>
    </location>
</feature>
<dbReference type="HOGENOM" id="CLU_020217_0_0_1"/>
<feature type="compositionally biased region" description="Acidic residues" evidence="1">
    <location>
        <begin position="700"/>
        <end position="709"/>
    </location>
</feature>
<feature type="compositionally biased region" description="Low complexity" evidence="1">
    <location>
        <begin position="731"/>
        <end position="746"/>
    </location>
</feature>
<dbReference type="EMBL" id="AMGX01000042">
    <property type="protein sequence ID" value="EXJ53663.1"/>
    <property type="molecule type" value="Genomic_DNA"/>
</dbReference>
<feature type="compositionally biased region" description="Low complexity" evidence="1">
    <location>
        <begin position="760"/>
        <end position="786"/>
    </location>
</feature>
<feature type="region of interest" description="Disordered" evidence="1">
    <location>
        <begin position="360"/>
        <end position="463"/>
    </location>
</feature>